<evidence type="ECO:0000313" key="2">
    <source>
        <dbReference type="Proteomes" id="UP001155040"/>
    </source>
</evidence>
<reference evidence="1" key="1">
    <citation type="submission" date="2022-08" db="EMBL/GenBank/DDBJ databases">
        <title>Genomic Encyclopedia of Type Strains, Phase V (KMG-V): Genome sequencing to study the core and pangenomes of soil and plant-associated prokaryotes.</title>
        <authorList>
            <person name="Whitman W."/>
        </authorList>
    </citation>
    <scope>NUCLEOTIDE SEQUENCE</scope>
    <source>
        <strain evidence="1">SP3012</strain>
    </source>
</reference>
<evidence type="ECO:0000313" key="1">
    <source>
        <dbReference type="EMBL" id="MCS4036686.1"/>
    </source>
</evidence>
<organism evidence="1 2">
    <name type="scientific">Salinibacter ruber</name>
    <dbReference type="NCBI Taxonomy" id="146919"/>
    <lineage>
        <taxon>Bacteria</taxon>
        <taxon>Pseudomonadati</taxon>
        <taxon>Rhodothermota</taxon>
        <taxon>Rhodothermia</taxon>
        <taxon>Rhodothermales</taxon>
        <taxon>Salinibacteraceae</taxon>
        <taxon>Salinibacter</taxon>
    </lineage>
</organism>
<gene>
    <name evidence="1" type="ORF">GGQ01_001751</name>
</gene>
<sequence>MPGLAPAAVQVLAVHRGRLWVVCPRRVLVWDRAVGVVAEHTVDPGEPLVDVAVYQDRAYLLTETRLLRRPAW</sequence>
<dbReference type="RefSeq" id="WP_258004934.1">
    <property type="nucleotide sequence ID" value="NZ_JANTZC010000008.1"/>
</dbReference>
<comment type="caution">
    <text evidence="1">The sequence shown here is derived from an EMBL/GenBank/DDBJ whole genome shotgun (WGS) entry which is preliminary data.</text>
</comment>
<accession>A0A9X2ZYQ9</accession>
<dbReference type="Proteomes" id="UP001155040">
    <property type="component" value="Unassembled WGS sequence"/>
</dbReference>
<dbReference type="AlphaFoldDB" id="A0A9X2ZYQ9"/>
<proteinExistence type="predicted"/>
<name>A0A9X2ZYQ9_9BACT</name>
<dbReference type="EMBL" id="JANUBF010000010">
    <property type="protein sequence ID" value="MCS4036686.1"/>
    <property type="molecule type" value="Genomic_DNA"/>
</dbReference>
<protein>
    <submittedName>
        <fullName evidence="1">Uncharacterized protein</fullName>
    </submittedName>
</protein>